<organism evidence="6 7">
    <name type="scientific">Carpinus fangiana</name>
    <dbReference type="NCBI Taxonomy" id="176857"/>
    <lineage>
        <taxon>Eukaryota</taxon>
        <taxon>Viridiplantae</taxon>
        <taxon>Streptophyta</taxon>
        <taxon>Embryophyta</taxon>
        <taxon>Tracheophyta</taxon>
        <taxon>Spermatophyta</taxon>
        <taxon>Magnoliopsida</taxon>
        <taxon>eudicotyledons</taxon>
        <taxon>Gunneridae</taxon>
        <taxon>Pentapetalae</taxon>
        <taxon>rosids</taxon>
        <taxon>fabids</taxon>
        <taxon>Fagales</taxon>
        <taxon>Betulaceae</taxon>
        <taxon>Carpinus</taxon>
    </lineage>
</organism>
<keyword evidence="7" id="KW-1185">Reference proteome</keyword>
<evidence type="ECO:0008006" key="8">
    <source>
        <dbReference type="Google" id="ProtNLM"/>
    </source>
</evidence>
<reference evidence="6 7" key="1">
    <citation type="submission" date="2019-06" db="EMBL/GenBank/DDBJ databases">
        <title>A chromosomal-level reference genome of Carpinus fangiana (Coryloideae, Betulaceae).</title>
        <authorList>
            <person name="Yang X."/>
            <person name="Wang Z."/>
            <person name="Zhang L."/>
            <person name="Hao G."/>
            <person name="Liu J."/>
            <person name="Yang Y."/>
        </authorList>
    </citation>
    <scope>NUCLEOTIDE SEQUENCE [LARGE SCALE GENOMIC DNA]</scope>
    <source>
        <strain evidence="6">Cfa_2016G</strain>
        <tissue evidence="6">Leaf</tissue>
    </source>
</reference>
<accession>A0A660KPU2</accession>
<dbReference type="Gene3D" id="3.80.10.10">
    <property type="entry name" value="Ribonuclease Inhibitor"/>
    <property type="match status" value="1"/>
</dbReference>
<proteinExistence type="predicted"/>
<dbReference type="Pfam" id="PF00560">
    <property type="entry name" value="LRR_1"/>
    <property type="match status" value="2"/>
</dbReference>
<name>A0A660KPU2_9ROSI</name>
<dbReference type="EMBL" id="CM017324">
    <property type="protein sequence ID" value="KAE8037305.1"/>
    <property type="molecule type" value="Genomic_DNA"/>
</dbReference>
<keyword evidence="3" id="KW-0677">Repeat</keyword>
<evidence type="ECO:0000256" key="1">
    <source>
        <dbReference type="ARBA" id="ARBA00004370"/>
    </source>
</evidence>
<dbReference type="InterPro" id="IPR001611">
    <property type="entry name" value="Leu-rich_rpt"/>
</dbReference>
<dbReference type="InterPro" id="IPR032675">
    <property type="entry name" value="LRR_dom_sf"/>
</dbReference>
<sequence>MNNNSISGQILPELSKLPRLVHFLVHNNNLLVYLPPELSKLSNLRILQLDNNHFDGTTIPSFYNNMSKLLKLSLRNCNLQGPIPYLSQIPNLYYLSVANNALIGFVPSTIWQNRTLNGMESLKV</sequence>
<dbReference type="AlphaFoldDB" id="A0A660KPU2"/>
<dbReference type="GO" id="GO:0016020">
    <property type="term" value="C:membrane"/>
    <property type="evidence" value="ECO:0007669"/>
    <property type="project" value="UniProtKB-SubCell"/>
</dbReference>
<dbReference type="OrthoDB" id="1729115at2759"/>
<gene>
    <name evidence="6" type="ORF">FH972_009905</name>
</gene>
<comment type="subcellular location">
    <subcellularLocation>
        <location evidence="1">Membrane</location>
    </subcellularLocation>
</comment>
<evidence type="ECO:0000313" key="6">
    <source>
        <dbReference type="EMBL" id="KAE8037305.1"/>
    </source>
</evidence>
<dbReference type="SUPFAM" id="SSF52058">
    <property type="entry name" value="L domain-like"/>
    <property type="match status" value="1"/>
</dbReference>
<protein>
    <recommendedName>
        <fullName evidence="8">Leucine-rich repeat-containing N-terminal plant-type domain-containing protein</fullName>
    </recommendedName>
</protein>
<evidence type="ECO:0000256" key="3">
    <source>
        <dbReference type="ARBA" id="ARBA00022737"/>
    </source>
</evidence>
<keyword evidence="2" id="KW-0732">Signal</keyword>
<evidence type="ECO:0000256" key="5">
    <source>
        <dbReference type="ARBA" id="ARBA00023180"/>
    </source>
</evidence>
<dbReference type="PANTHER" id="PTHR45974">
    <property type="entry name" value="RECEPTOR-LIKE PROTEIN 55"/>
    <property type="match status" value="1"/>
</dbReference>
<evidence type="ECO:0000256" key="2">
    <source>
        <dbReference type="ARBA" id="ARBA00022729"/>
    </source>
</evidence>
<evidence type="ECO:0000313" key="7">
    <source>
        <dbReference type="Proteomes" id="UP000327013"/>
    </source>
</evidence>
<dbReference type="PANTHER" id="PTHR45974:SF134">
    <property type="entry name" value="OS01G0960400 PROTEIN"/>
    <property type="match status" value="1"/>
</dbReference>
<keyword evidence="5" id="KW-0325">Glycoprotein</keyword>
<dbReference type="Proteomes" id="UP000327013">
    <property type="component" value="Chromosome 4"/>
</dbReference>
<keyword evidence="4" id="KW-0472">Membrane</keyword>
<evidence type="ECO:0000256" key="4">
    <source>
        <dbReference type="ARBA" id="ARBA00023136"/>
    </source>
</evidence>